<dbReference type="InterPro" id="IPR001610">
    <property type="entry name" value="PAC"/>
</dbReference>
<dbReference type="InterPro" id="IPR000700">
    <property type="entry name" value="PAS-assoc_C"/>
</dbReference>
<feature type="domain" description="Histidine kinase" evidence="9">
    <location>
        <begin position="178"/>
        <end position="401"/>
    </location>
</feature>
<evidence type="ECO:0000259" key="9">
    <source>
        <dbReference type="PROSITE" id="PS50109"/>
    </source>
</evidence>
<dbReference type="GO" id="GO:0004673">
    <property type="term" value="F:protein histidine kinase activity"/>
    <property type="evidence" value="ECO:0007669"/>
    <property type="project" value="UniProtKB-EC"/>
</dbReference>
<dbReference type="PROSITE" id="PS50112">
    <property type="entry name" value="PAS"/>
    <property type="match status" value="1"/>
</dbReference>
<protein>
    <recommendedName>
        <fullName evidence="2">histidine kinase</fullName>
        <ecNumber evidence="2">2.7.13.3</ecNumber>
    </recommendedName>
</protein>
<dbReference type="OrthoDB" id="9813024at2"/>
<dbReference type="SMART" id="SM00387">
    <property type="entry name" value="HATPase_c"/>
    <property type="match status" value="1"/>
</dbReference>
<keyword evidence="14" id="KW-1185">Reference proteome</keyword>
<dbReference type="Gene3D" id="3.40.50.2300">
    <property type="match status" value="1"/>
</dbReference>
<dbReference type="Pfam" id="PF02518">
    <property type="entry name" value="HATPase_c"/>
    <property type="match status" value="1"/>
</dbReference>
<dbReference type="EMBL" id="FSRG01000005">
    <property type="protein sequence ID" value="SIO13942.1"/>
    <property type="molecule type" value="Genomic_DNA"/>
</dbReference>
<sequence length="541" mass="59806">MCLQGAYCAPMSTSASNKSPRQIHVRPSQKDEIDVRSFFDNAVEGMFRKARNGRFLLVNPALAKIFGYASPGEMLRNFPLDQEKVTLDAGRFLDLLTDLKTKGEVKNFEMQFRRRDGLLMWVLINARTVYTVKGSIKYYEGTLVDITERKDAETEQAIIDEQIRQSQRMEAIGILAGGIASDFSTLIRPIVSSTESALKKSSGNDQVQSNLNTILGAANSAMALIKQFQTISRQGQGEMRLTTLQPVLDEAVSDFRSTLPEHVELLEELSANNRTVLADAGQIRQIIDNLLENALLSINENGKITVRMAEVEFDERTGAFRADLIPGKYLRITVQDTGVGIPEQLLPRIFDPFFTTRSCDGAQGLGLAVAHGIARAHDGGITVLSEEGLGSTFCLYIPFHDQEVDQSRPLAPSPRLGSERILLVSPEEQEIRKWRSLLVPLGYRIEAVSGSVEALRLFLESPDTFDLIVSTFAMPQMNGLEFARILLGVHPAARLVLCADPTDPITNELALGAGVLTLTHKPLDTNHIFQLVQSALEDHQE</sequence>
<dbReference type="InterPro" id="IPR005467">
    <property type="entry name" value="His_kinase_dom"/>
</dbReference>
<dbReference type="PROSITE" id="PS50110">
    <property type="entry name" value="RESPONSE_REGULATORY"/>
    <property type="match status" value="1"/>
</dbReference>
<comment type="catalytic activity">
    <reaction evidence="1">
        <text>ATP + protein L-histidine = ADP + protein N-phospho-L-histidine.</text>
        <dbReference type="EC" id="2.7.13.3"/>
    </reaction>
</comment>
<comment type="caution">
    <text evidence="8">Lacks conserved residue(s) required for the propagation of feature annotation.</text>
</comment>
<keyword evidence="4" id="KW-0547">Nucleotide-binding</keyword>
<proteinExistence type="predicted"/>
<dbReference type="InterPro" id="IPR036890">
    <property type="entry name" value="HATPase_C_sf"/>
</dbReference>
<dbReference type="SUPFAM" id="SSF52172">
    <property type="entry name" value="CheY-like"/>
    <property type="match status" value="1"/>
</dbReference>
<evidence type="ECO:0000259" key="10">
    <source>
        <dbReference type="PROSITE" id="PS50110"/>
    </source>
</evidence>
<evidence type="ECO:0000256" key="5">
    <source>
        <dbReference type="ARBA" id="ARBA00022777"/>
    </source>
</evidence>
<accession>A0A1N6H2L9</accession>
<evidence type="ECO:0000256" key="7">
    <source>
        <dbReference type="ARBA" id="ARBA00023012"/>
    </source>
</evidence>
<evidence type="ECO:0000256" key="8">
    <source>
        <dbReference type="PROSITE-ProRule" id="PRU00169"/>
    </source>
</evidence>
<dbReference type="InterPro" id="IPR004358">
    <property type="entry name" value="Sig_transdc_His_kin-like_C"/>
</dbReference>
<dbReference type="SMART" id="SM00448">
    <property type="entry name" value="REC"/>
    <property type="match status" value="1"/>
</dbReference>
<dbReference type="PROSITE" id="PS50113">
    <property type="entry name" value="PAC"/>
    <property type="match status" value="1"/>
</dbReference>
<dbReference type="Gene3D" id="3.30.450.20">
    <property type="entry name" value="PAS domain"/>
    <property type="match status" value="1"/>
</dbReference>
<evidence type="ECO:0000256" key="1">
    <source>
        <dbReference type="ARBA" id="ARBA00000085"/>
    </source>
</evidence>
<dbReference type="GO" id="GO:0005524">
    <property type="term" value="F:ATP binding"/>
    <property type="evidence" value="ECO:0007669"/>
    <property type="project" value="UniProtKB-KW"/>
</dbReference>
<reference evidence="14" key="1">
    <citation type="submission" date="2016-11" db="EMBL/GenBank/DDBJ databases">
        <authorList>
            <person name="Varghese N."/>
            <person name="Submissions S."/>
        </authorList>
    </citation>
    <scope>NUCLEOTIDE SEQUENCE [LARGE SCALE GENOMIC DNA]</scope>
    <source>
        <strain evidence="14">DSM 17456</strain>
    </source>
</reference>
<evidence type="ECO:0000256" key="3">
    <source>
        <dbReference type="ARBA" id="ARBA00022679"/>
    </source>
</evidence>
<dbReference type="PANTHER" id="PTHR43065">
    <property type="entry name" value="SENSOR HISTIDINE KINASE"/>
    <property type="match status" value="1"/>
</dbReference>
<keyword evidence="7" id="KW-0902">Two-component regulatory system</keyword>
<evidence type="ECO:0000256" key="4">
    <source>
        <dbReference type="ARBA" id="ARBA00022741"/>
    </source>
</evidence>
<dbReference type="SMART" id="SM00086">
    <property type="entry name" value="PAC"/>
    <property type="match status" value="1"/>
</dbReference>
<dbReference type="GO" id="GO:0000160">
    <property type="term" value="P:phosphorelay signal transduction system"/>
    <property type="evidence" value="ECO:0007669"/>
    <property type="project" value="UniProtKB-KW"/>
</dbReference>
<dbReference type="InterPro" id="IPR000014">
    <property type="entry name" value="PAS"/>
</dbReference>
<keyword evidence="5" id="KW-0418">Kinase</keyword>
<evidence type="ECO:0000313" key="13">
    <source>
        <dbReference type="EMBL" id="SIO13942.1"/>
    </source>
</evidence>
<dbReference type="Pfam" id="PF13426">
    <property type="entry name" value="PAS_9"/>
    <property type="match status" value="1"/>
</dbReference>
<name>A0A1N6H2L9_9BACT</name>
<feature type="domain" description="Response regulatory" evidence="10">
    <location>
        <begin position="420"/>
        <end position="536"/>
    </location>
</feature>
<evidence type="ECO:0000259" key="11">
    <source>
        <dbReference type="PROSITE" id="PS50112"/>
    </source>
</evidence>
<evidence type="ECO:0000256" key="6">
    <source>
        <dbReference type="ARBA" id="ARBA00022840"/>
    </source>
</evidence>
<dbReference type="PRINTS" id="PR00344">
    <property type="entry name" value="BCTRLSENSOR"/>
</dbReference>
<dbReference type="PROSITE" id="PS50109">
    <property type="entry name" value="HIS_KIN"/>
    <property type="match status" value="1"/>
</dbReference>
<evidence type="ECO:0000313" key="14">
    <source>
        <dbReference type="Proteomes" id="UP000184694"/>
    </source>
</evidence>
<dbReference type="NCBIfam" id="TIGR00229">
    <property type="entry name" value="sensory_box"/>
    <property type="match status" value="1"/>
</dbReference>
<feature type="domain" description="PAC" evidence="12">
    <location>
        <begin position="106"/>
        <end position="158"/>
    </location>
</feature>
<dbReference type="CDD" id="cd00130">
    <property type="entry name" value="PAS"/>
    <property type="match status" value="1"/>
</dbReference>
<dbReference type="AlphaFoldDB" id="A0A1N6H2L9"/>
<feature type="domain" description="PAS" evidence="11">
    <location>
        <begin position="31"/>
        <end position="68"/>
    </location>
</feature>
<dbReference type="SUPFAM" id="SSF55874">
    <property type="entry name" value="ATPase domain of HSP90 chaperone/DNA topoisomerase II/histidine kinase"/>
    <property type="match status" value="1"/>
</dbReference>
<dbReference type="Gene3D" id="3.30.565.10">
    <property type="entry name" value="Histidine kinase-like ATPase, C-terminal domain"/>
    <property type="match status" value="1"/>
</dbReference>
<dbReference type="SUPFAM" id="SSF55785">
    <property type="entry name" value="PYP-like sensor domain (PAS domain)"/>
    <property type="match status" value="1"/>
</dbReference>
<dbReference type="InterPro" id="IPR001789">
    <property type="entry name" value="Sig_transdc_resp-reg_receiver"/>
</dbReference>
<dbReference type="CDD" id="cd00156">
    <property type="entry name" value="REC"/>
    <property type="match status" value="1"/>
</dbReference>
<dbReference type="Gene3D" id="1.10.287.130">
    <property type="match status" value="1"/>
</dbReference>
<keyword evidence="3" id="KW-0808">Transferase</keyword>
<dbReference type="InterPro" id="IPR011006">
    <property type="entry name" value="CheY-like_superfamily"/>
</dbReference>
<dbReference type="EC" id="2.7.13.3" evidence="2"/>
<keyword evidence="6" id="KW-0067">ATP-binding</keyword>
<dbReference type="PANTHER" id="PTHR43065:SF46">
    <property type="entry name" value="C4-DICARBOXYLATE TRANSPORT SENSOR PROTEIN DCTB"/>
    <property type="match status" value="1"/>
</dbReference>
<dbReference type="STRING" id="1121457.SAMN02745161_1965"/>
<evidence type="ECO:0000256" key="2">
    <source>
        <dbReference type="ARBA" id="ARBA00012438"/>
    </source>
</evidence>
<dbReference type="InterPro" id="IPR035965">
    <property type="entry name" value="PAS-like_dom_sf"/>
</dbReference>
<evidence type="ECO:0000259" key="12">
    <source>
        <dbReference type="PROSITE" id="PS50113"/>
    </source>
</evidence>
<dbReference type="InterPro" id="IPR003594">
    <property type="entry name" value="HATPase_dom"/>
</dbReference>
<organism evidence="13 14">
    <name type="scientific">Halodesulfovibrio marinisediminis DSM 17456</name>
    <dbReference type="NCBI Taxonomy" id="1121457"/>
    <lineage>
        <taxon>Bacteria</taxon>
        <taxon>Pseudomonadati</taxon>
        <taxon>Thermodesulfobacteriota</taxon>
        <taxon>Desulfovibrionia</taxon>
        <taxon>Desulfovibrionales</taxon>
        <taxon>Desulfovibrionaceae</taxon>
        <taxon>Halodesulfovibrio</taxon>
    </lineage>
</organism>
<dbReference type="Pfam" id="PF00072">
    <property type="entry name" value="Response_reg"/>
    <property type="match status" value="1"/>
</dbReference>
<gene>
    <name evidence="13" type="ORF">SAMN02745161_1965</name>
</gene>
<dbReference type="Proteomes" id="UP000184694">
    <property type="component" value="Unassembled WGS sequence"/>
</dbReference>